<evidence type="ECO:0000256" key="2">
    <source>
        <dbReference type="ARBA" id="ARBA00022801"/>
    </source>
</evidence>
<dbReference type="AlphaFoldDB" id="A0A927CUR8"/>
<reference evidence="6" key="1">
    <citation type="submission" date="2020-09" db="EMBL/GenBank/DDBJ databases">
        <title>Bacillus faecalis sp. nov., a moderately halophilic bacterium isolated from cow faeces.</title>
        <authorList>
            <person name="Jiang L."/>
            <person name="Lee J."/>
        </authorList>
    </citation>
    <scope>NUCLEOTIDE SEQUENCE</scope>
    <source>
        <strain evidence="6">AGMB 02131</strain>
    </source>
</reference>
<accession>A0A927CUR8</accession>
<evidence type="ECO:0000259" key="5">
    <source>
        <dbReference type="SMART" id="SM00226"/>
    </source>
</evidence>
<dbReference type="SMART" id="SM00226">
    <property type="entry name" value="LMWPc"/>
    <property type="match status" value="1"/>
</dbReference>
<evidence type="ECO:0000313" key="6">
    <source>
        <dbReference type="EMBL" id="MBD3107097.1"/>
    </source>
</evidence>
<evidence type="ECO:0000256" key="1">
    <source>
        <dbReference type="ARBA" id="ARBA00011063"/>
    </source>
</evidence>
<keyword evidence="2" id="KW-0378">Hydrolase</keyword>
<comment type="similarity">
    <text evidence="1">Belongs to the low molecular weight phosphotyrosine protein phosphatase family.</text>
</comment>
<comment type="caution">
    <text evidence="6">The sequence shown here is derived from an EMBL/GenBank/DDBJ whole genome shotgun (WGS) entry which is preliminary data.</text>
</comment>
<evidence type="ECO:0000313" key="7">
    <source>
        <dbReference type="Proteomes" id="UP000602076"/>
    </source>
</evidence>
<evidence type="ECO:0000256" key="3">
    <source>
        <dbReference type="ARBA" id="ARBA00022912"/>
    </source>
</evidence>
<keyword evidence="7" id="KW-1185">Reference proteome</keyword>
<dbReference type="InterPro" id="IPR017867">
    <property type="entry name" value="Tyr_phospatase_low_mol_wt"/>
</dbReference>
<proteinExistence type="inferred from homology"/>
<name>A0A927CUR8_9BACI</name>
<feature type="active site" description="Nucleophile" evidence="4">
    <location>
        <position position="7"/>
    </location>
</feature>
<feature type="domain" description="Phosphotyrosine protein phosphatase I" evidence="5">
    <location>
        <begin position="1"/>
        <end position="143"/>
    </location>
</feature>
<dbReference type="SUPFAM" id="SSF52788">
    <property type="entry name" value="Phosphotyrosine protein phosphatases I"/>
    <property type="match status" value="1"/>
</dbReference>
<dbReference type="Proteomes" id="UP000602076">
    <property type="component" value="Unassembled WGS sequence"/>
</dbReference>
<dbReference type="GO" id="GO:0004725">
    <property type="term" value="F:protein tyrosine phosphatase activity"/>
    <property type="evidence" value="ECO:0007669"/>
    <property type="project" value="InterPro"/>
</dbReference>
<dbReference type="EMBL" id="JACXSI010000002">
    <property type="protein sequence ID" value="MBD3107097.1"/>
    <property type="molecule type" value="Genomic_DNA"/>
</dbReference>
<keyword evidence="3" id="KW-0904">Protein phosphatase</keyword>
<dbReference type="Pfam" id="PF01451">
    <property type="entry name" value="LMWPc"/>
    <property type="match status" value="1"/>
</dbReference>
<dbReference type="CDD" id="cd16344">
    <property type="entry name" value="LMWPAP"/>
    <property type="match status" value="1"/>
</dbReference>
<dbReference type="Gene3D" id="3.40.50.2300">
    <property type="match status" value="1"/>
</dbReference>
<dbReference type="PANTHER" id="PTHR11717">
    <property type="entry name" value="LOW MOLECULAR WEIGHT PROTEIN TYROSINE PHOSPHATASE"/>
    <property type="match status" value="1"/>
</dbReference>
<gene>
    <name evidence="6" type="ORF">IEO70_01780</name>
</gene>
<protein>
    <submittedName>
        <fullName evidence="6">Low molecular weight protein arginine phosphatase</fullName>
    </submittedName>
</protein>
<feature type="active site" description="Nucleophile" evidence="4">
    <location>
        <position position="13"/>
    </location>
</feature>
<feature type="active site" description="Proton donor" evidence="4">
    <location>
        <position position="117"/>
    </location>
</feature>
<evidence type="ECO:0000256" key="4">
    <source>
        <dbReference type="PIRSR" id="PIRSR617867-1"/>
    </source>
</evidence>
<dbReference type="RefSeq" id="WP_190996639.1">
    <property type="nucleotide sequence ID" value="NZ_JACXSI010000002.1"/>
</dbReference>
<sequence>MRILFVCTGNTCRSPMAEAILKSKGIPGLEVRSAGVYAATGQSASRFAQEVLSDAAIQHEHQSKQISSEEIEWATHILTMTESHAAAIRNYFPESVEKVFTLKEFAEEDGSGKDVLDPYGGSKADYYNTFIELKNLIDSFVNKLK</sequence>
<dbReference type="InterPro" id="IPR023485">
    <property type="entry name" value="Ptyr_pPase"/>
</dbReference>
<dbReference type="InterPro" id="IPR036196">
    <property type="entry name" value="Ptyr_pPase_sf"/>
</dbReference>
<dbReference type="PANTHER" id="PTHR11717:SF31">
    <property type="entry name" value="LOW MOLECULAR WEIGHT PROTEIN-TYROSINE-PHOSPHATASE ETP-RELATED"/>
    <property type="match status" value="1"/>
</dbReference>
<dbReference type="PRINTS" id="PR00719">
    <property type="entry name" value="LMWPTPASE"/>
</dbReference>
<dbReference type="InterPro" id="IPR050438">
    <property type="entry name" value="LMW_PTPase"/>
</dbReference>
<organism evidence="6 7">
    <name type="scientific">Peribacillus faecalis</name>
    <dbReference type="NCBI Taxonomy" id="2772559"/>
    <lineage>
        <taxon>Bacteria</taxon>
        <taxon>Bacillati</taxon>
        <taxon>Bacillota</taxon>
        <taxon>Bacilli</taxon>
        <taxon>Bacillales</taxon>
        <taxon>Bacillaceae</taxon>
        <taxon>Peribacillus</taxon>
    </lineage>
</organism>